<dbReference type="InterPro" id="IPR029058">
    <property type="entry name" value="AB_hydrolase_fold"/>
</dbReference>
<dbReference type="InterPro" id="IPR002018">
    <property type="entry name" value="CarbesteraseB"/>
</dbReference>
<dbReference type="PROSITE" id="PS00122">
    <property type="entry name" value="CARBOXYLESTERASE_B_1"/>
    <property type="match status" value="1"/>
</dbReference>
<dbReference type="EMBL" id="PUHQ01000126">
    <property type="protein sequence ID" value="KAG0655224.1"/>
    <property type="molecule type" value="Genomic_DNA"/>
</dbReference>
<dbReference type="AlphaFoldDB" id="A0A9P6VUA4"/>
<comment type="caution">
    <text evidence="5">The sequence shown here is derived from an EMBL/GenBank/DDBJ whole genome shotgun (WGS) entry which is preliminary data.</text>
</comment>
<feature type="chain" id="PRO_5040528573" description="Carboxylic ester hydrolase" evidence="3">
    <location>
        <begin position="21"/>
        <end position="555"/>
    </location>
</feature>
<evidence type="ECO:0000256" key="3">
    <source>
        <dbReference type="RuleBase" id="RU361235"/>
    </source>
</evidence>
<keyword evidence="2 3" id="KW-0378">Hydrolase</keyword>
<keyword evidence="3" id="KW-0732">Signal</keyword>
<comment type="similarity">
    <text evidence="1 3">Belongs to the type-B carboxylesterase/lipase family.</text>
</comment>
<evidence type="ECO:0000259" key="4">
    <source>
        <dbReference type="Pfam" id="PF00135"/>
    </source>
</evidence>
<proteinExistence type="inferred from homology"/>
<reference evidence="5 6" key="1">
    <citation type="submission" date="2020-11" db="EMBL/GenBank/DDBJ databases">
        <title>Kefir isolates.</title>
        <authorList>
            <person name="Marcisauskas S."/>
            <person name="Kim Y."/>
            <person name="Blasche S."/>
        </authorList>
    </citation>
    <scope>NUCLEOTIDE SEQUENCE [LARGE SCALE GENOMIC DNA]</scope>
    <source>
        <strain evidence="5 6">KR</strain>
    </source>
</reference>
<dbReference type="SUPFAM" id="SSF53474">
    <property type="entry name" value="alpha/beta-Hydrolases"/>
    <property type="match status" value="1"/>
</dbReference>
<evidence type="ECO:0000256" key="1">
    <source>
        <dbReference type="ARBA" id="ARBA00005964"/>
    </source>
</evidence>
<dbReference type="Pfam" id="PF00135">
    <property type="entry name" value="COesterase"/>
    <property type="match status" value="1"/>
</dbReference>
<dbReference type="EC" id="3.1.1.-" evidence="3"/>
<gene>
    <name evidence="5" type="ORF">C6P46_001090</name>
</gene>
<evidence type="ECO:0000313" key="6">
    <source>
        <dbReference type="Proteomes" id="UP000777482"/>
    </source>
</evidence>
<accession>A0A9P6VUA4</accession>
<sequence length="555" mass="59639">MLRSILTLVIACAAIIPSTASPTPILAKRTSPTEPPPVIDLGYSRVQGYLNSTNSQYYWKGVRFASADRFQAPRTPDAHTAVMNASEYGPACWQAGFDGQVTLEGQGPIVNFPAYTIQSEDCLVLDINAPAGYVFGAAGRGTDFADFITNAGNNIVVVQLQYRLGPFGFLGGQATKDYGVLNAGLLDQQFGFQWVQQHISKFGGDPSHVTIWGESAGAGSVMNHVIAYGGNTQQALGLPNPLFEAAIGSSVFLPSQFKYDSDIVEGIYNSLADTVGCTNSTVGVFRCLQATDAAIISSAGVNLSEAIGYGSWLWDPSIEGKGGFLEDRATILLASGTRNGQKFLGISNSHEGYGATDPTLLGDNTTDATQLAKQFDAALASYYPYLTSAERQLVAQQYPIEDAPEAGNNTFQRIEQVIGDSTFICPTYWTAEAFGANGWKGTFNYGNAYHADDAAWYDGPIWNGPHSVSALTSFIGGFEGFIQSYDPNNNPATKINPYWPTFDTYQQMLFNTTTRSTDSAAAPHIIDSTSLRNFGTSQLARCDFWRGNISVNAGL</sequence>
<evidence type="ECO:0000313" key="5">
    <source>
        <dbReference type="EMBL" id="KAG0655224.1"/>
    </source>
</evidence>
<organism evidence="5 6">
    <name type="scientific">Rhodotorula mucilaginosa</name>
    <name type="common">Yeast</name>
    <name type="synonym">Rhodotorula rubra</name>
    <dbReference type="NCBI Taxonomy" id="5537"/>
    <lineage>
        <taxon>Eukaryota</taxon>
        <taxon>Fungi</taxon>
        <taxon>Dikarya</taxon>
        <taxon>Basidiomycota</taxon>
        <taxon>Pucciniomycotina</taxon>
        <taxon>Microbotryomycetes</taxon>
        <taxon>Sporidiobolales</taxon>
        <taxon>Sporidiobolaceae</taxon>
        <taxon>Rhodotorula</taxon>
    </lineage>
</organism>
<name>A0A9P6VUA4_RHOMI</name>
<dbReference type="OrthoDB" id="408631at2759"/>
<keyword evidence="6" id="KW-1185">Reference proteome</keyword>
<dbReference type="PANTHER" id="PTHR11559">
    <property type="entry name" value="CARBOXYLESTERASE"/>
    <property type="match status" value="1"/>
</dbReference>
<dbReference type="InterPro" id="IPR050309">
    <property type="entry name" value="Type-B_Carboxylest/Lipase"/>
</dbReference>
<feature type="domain" description="Carboxylesterase type B" evidence="4">
    <location>
        <begin position="37"/>
        <end position="510"/>
    </location>
</feature>
<dbReference type="InterPro" id="IPR019826">
    <property type="entry name" value="Carboxylesterase_B_AS"/>
</dbReference>
<dbReference type="GO" id="GO:0016787">
    <property type="term" value="F:hydrolase activity"/>
    <property type="evidence" value="ECO:0007669"/>
    <property type="project" value="UniProtKB-KW"/>
</dbReference>
<dbReference type="Proteomes" id="UP000777482">
    <property type="component" value="Unassembled WGS sequence"/>
</dbReference>
<evidence type="ECO:0000256" key="2">
    <source>
        <dbReference type="ARBA" id="ARBA00022801"/>
    </source>
</evidence>
<protein>
    <recommendedName>
        <fullName evidence="3">Carboxylic ester hydrolase</fullName>
        <ecNumber evidence="3">3.1.1.-</ecNumber>
    </recommendedName>
</protein>
<dbReference type="Gene3D" id="3.40.50.1820">
    <property type="entry name" value="alpha/beta hydrolase"/>
    <property type="match status" value="1"/>
</dbReference>
<feature type="signal peptide" evidence="3">
    <location>
        <begin position="1"/>
        <end position="20"/>
    </location>
</feature>